<dbReference type="InterPro" id="IPR019874">
    <property type="entry name" value="RF_methyltr_PrmC"/>
</dbReference>
<evidence type="ECO:0000259" key="7">
    <source>
        <dbReference type="Pfam" id="PF17827"/>
    </source>
</evidence>
<dbReference type="PANTHER" id="PTHR18895:SF74">
    <property type="entry name" value="MTRF1L RELEASE FACTOR GLUTAMINE METHYLTRANSFERASE"/>
    <property type="match status" value="1"/>
</dbReference>
<feature type="domain" description="Methyltransferase small" evidence="6">
    <location>
        <begin position="117"/>
        <end position="207"/>
    </location>
</feature>
<evidence type="ECO:0000256" key="4">
    <source>
        <dbReference type="ARBA" id="ARBA00048391"/>
    </source>
</evidence>
<dbReference type="InterPro" id="IPR029063">
    <property type="entry name" value="SAM-dependent_MTases_sf"/>
</dbReference>
<accession>A0A6B3TNS4</accession>
<evidence type="ECO:0000256" key="5">
    <source>
        <dbReference type="HAMAP-Rule" id="MF_02126"/>
    </source>
</evidence>
<dbReference type="Gene3D" id="3.40.50.150">
    <property type="entry name" value="Vaccinia Virus protein VP39"/>
    <property type="match status" value="1"/>
</dbReference>
<dbReference type="PROSITE" id="PS00092">
    <property type="entry name" value="N6_MTASE"/>
    <property type="match status" value="1"/>
</dbReference>
<dbReference type="RefSeq" id="WP_163250750.1">
    <property type="nucleotide sequence ID" value="NZ_JAAIUV010000005.1"/>
</dbReference>
<dbReference type="InterPro" id="IPR050320">
    <property type="entry name" value="N5-glutamine_MTase"/>
</dbReference>
<feature type="binding site" evidence="5">
    <location>
        <begin position="125"/>
        <end position="129"/>
    </location>
    <ligand>
        <name>S-adenosyl-L-methionine</name>
        <dbReference type="ChEBI" id="CHEBI:59789"/>
    </ligand>
</feature>
<dbReference type="HAMAP" id="MF_02126">
    <property type="entry name" value="RF_methyltr_PrmC"/>
    <property type="match status" value="1"/>
</dbReference>
<keyword evidence="3 5" id="KW-0949">S-adenosyl-L-methionine</keyword>
<evidence type="ECO:0000313" key="9">
    <source>
        <dbReference type="Proteomes" id="UP000481621"/>
    </source>
</evidence>
<evidence type="ECO:0000313" key="8">
    <source>
        <dbReference type="EMBL" id="NEX78252.1"/>
    </source>
</evidence>
<dbReference type="CDD" id="cd02440">
    <property type="entry name" value="AdoMet_MTases"/>
    <property type="match status" value="1"/>
</dbReference>
<comment type="caution">
    <text evidence="8">The sequence shown here is derived from an EMBL/GenBank/DDBJ whole genome shotgun (WGS) entry which is preliminary data.</text>
</comment>
<dbReference type="InterPro" id="IPR040758">
    <property type="entry name" value="PrmC_N"/>
</dbReference>
<dbReference type="SUPFAM" id="SSF53335">
    <property type="entry name" value="S-adenosyl-L-methionine-dependent methyltransferases"/>
    <property type="match status" value="1"/>
</dbReference>
<evidence type="ECO:0000256" key="1">
    <source>
        <dbReference type="ARBA" id="ARBA00022603"/>
    </source>
</evidence>
<feature type="binding site" evidence="5">
    <location>
        <begin position="201"/>
        <end position="204"/>
    </location>
    <ligand>
        <name>substrate</name>
    </ligand>
</feature>
<proteinExistence type="inferred from homology"/>
<dbReference type="InterPro" id="IPR004556">
    <property type="entry name" value="HemK-like"/>
</dbReference>
<name>A0A6B3TNS4_9BACI</name>
<dbReference type="GO" id="GO:0003676">
    <property type="term" value="F:nucleic acid binding"/>
    <property type="evidence" value="ECO:0007669"/>
    <property type="project" value="InterPro"/>
</dbReference>
<gene>
    <name evidence="5 8" type="primary">prmC</name>
    <name evidence="8" type="ORF">G4Z05_05010</name>
</gene>
<dbReference type="Pfam" id="PF05175">
    <property type="entry name" value="MTS"/>
    <property type="match status" value="1"/>
</dbReference>
<reference evidence="8" key="1">
    <citation type="submission" date="2020-02" db="EMBL/GenBank/DDBJ databases">
        <title>Bacillus sedimentmangrovi sp. nov., isolated from sediment of the mangrove ecosystem.</title>
        <authorList>
            <person name="Liu G."/>
        </authorList>
    </citation>
    <scope>NUCLEOTIDE SEQUENCE [LARGE SCALE GENOMIC DNA]</scope>
    <source>
        <strain evidence="8">SgZ-7</strain>
    </source>
</reference>
<comment type="similarity">
    <text evidence="5">Belongs to the protein N5-glutamine methyltransferase family. PrmC subfamily.</text>
</comment>
<feature type="domain" description="Release factor glutamine methyltransferase N-terminal" evidence="7">
    <location>
        <begin position="7"/>
        <end position="76"/>
    </location>
</feature>
<dbReference type="Pfam" id="PF17827">
    <property type="entry name" value="PrmC_N"/>
    <property type="match status" value="1"/>
</dbReference>
<dbReference type="Proteomes" id="UP000481621">
    <property type="component" value="Unassembled WGS sequence"/>
</dbReference>
<organism evidence="8 9">
    <name type="scientific">Neobacillus thermocopriae</name>
    <dbReference type="NCBI Taxonomy" id="1215031"/>
    <lineage>
        <taxon>Bacteria</taxon>
        <taxon>Bacillati</taxon>
        <taxon>Bacillota</taxon>
        <taxon>Bacilli</taxon>
        <taxon>Bacillales</taxon>
        <taxon>Bacillaceae</taxon>
        <taxon>Neobacillus</taxon>
    </lineage>
</organism>
<sequence>MSKKVFEALKWASSFLTEAGRDENAGELLLRHFTGMSRSQLFASVRDELAPEVWSAFEKAVYDHVNNGVPIQYIMGKEEFYGRTFLVNPDVLIPRPETEELVYGTLQRIRRLFNASPEIKLADIGTGSGAIAITLKLEGGPSFGTVPNTHFKVTGTDISEHSLDVARENARRLEAEVDFVQGDLLQPFMDAGEKLDVVVSNPPYIPLKDRETMSEVVTEHEPHRALFAGEDGLDFYRRFMEELPKVLAPRALVCFEIGAGQGNAVAELFRKTFTNLTVEVVNDINGKDRMVFAEIGF</sequence>
<feature type="binding site" evidence="5">
    <location>
        <position position="201"/>
    </location>
    <ligand>
        <name>S-adenosyl-L-methionine</name>
        <dbReference type="ChEBI" id="CHEBI:59789"/>
    </ligand>
</feature>
<keyword evidence="9" id="KW-1185">Reference proteome</keyword>
<protein>
    <recommendedName>
        <fullName evidence="5">Release factor glutamine methyltransferase</fullName>
        <shortName evidence="5">RF MTase</shortName>
        <ecNumber evidence="5">2.1.1.297</ecNumber>
    </recommendedName>
    <alternativeName>
        <fullName evidence="5">N5-glutamine methyltransferase PrmC</fullName>
    </alternativeName>
    <alternativeName>
        <fullName evidence="5">Protein-(glutamine-N5) MTase PrmC</fullName>
    </alternativeName>
    <alternativeName>
        <fullName evidence="5">Protein-glutamine N-methyltransferase PrmC</fullName>
    </alternativeName>
</protein>
<dbReference type="PANTHER" id="PTHR18895">
    <property type="entry name" value="HEMK METHYLTRANSFERASE"/>
    <property type="match status" value="1"/>
</dbReference>
<dbReference type="GO" id="GO:0102559">
    <property type="term" value="F:peptide chain release factor N(5)-glutamine methyltransferase activity"/>
    <property type="evidence" value="ECO:0007669"/>
    <property type="project" value="UniProtKB-EC"/>
</dbReference>
<keyword evidence="2 5" id="KW-0808">Transferase</keyword>
<evidence type="ECO:0000259" key="6">
    <source>
        <dbReference type="Pfam" id="PF05175"/>
    </source>
</evidence>
<dbReference type="NCBIfam" id="TIGR03534">
    <property type="entry name" value="RF_mod_PrmC"/>
    <property type="match status" value="1"/>
</dbReference>
<keyword evidence="1 5" id="KW-0489">Methyltransferase</keyword>
<dbReference type="Gene3D" id="1.10.8.10">
    <property type="entry name" value="DNA helicase RuvA subunit, C-terminal domain"/>
    <property type="match status" value="1"/>
</dbReference>
<comment type="function">
    <text evidence="5">Methylates the class 1 translation termination release factors RF1/PrfA and RF2/PrfB on the glutamine residue of the universally conserved GGQ motif.</text>
</comment>
<dbReference type="InterPro" id="IPR007848">
    <property type="entry name" value="Small_mtfrase_dom"/>
</dbReference>
<dbReference type="EC" id="2.1.1.297" evidence="5"/>
<evidence type="ECO:0000256" key="2">
    <source>
        <dbReference type="ARBA" id="ARBA00022679"/>
    </source>
</evidence>
<dbReference type="InterPro" id="IPR002052">
    <property type="entry name" value="DNA_methylase_N6_adenine_CS"/>
</dbReference>
<dbReference type="NCBIfam" id="TIGR00536">
    <property type="entry name" value="hemK_fam"/>
    <property type="match status" value="1"/>
</dbReference>
<comment type="caution">
    <text evidence="5">Lacks conserved residue(s) required for the propagation of feature annotation.</text>
</comment>
<dbReference type="EMBL" id="JAAIUV010000005">
    <property type="protein sequence ID" value="NEX78252.1"/>
    <property type="molecule type" value="Genomic_DNA"/>
</dbReference>
<evidence type="ECO:0000256" key="3">
    <source>
        <dbReference type="ARBA" id="ARBA00022691"/>
    </source>
</evidence>
<feature type="binding site" evidence="5">
    <location>
        <position position="157"/>
    </location>
    <ligand>
        <name>S-adenosyl-L-methionine</name>
        <dbReference type="ChEBI" id="CHEBI:59789"/>
    </ligand>
</feature>
<dbReference type="GO" id="GO:0032259">
    <property type="term" value="P:methylation"/>
    <property type="evidence" value="ECO:0007669"/>
    <property type="project" value="UniProtKB-KW"/>
</dbReference>
<comment type="catalytic activity">
    <reaction evidence="4 5">
        <text>L-glutaminyl-[peptide chain release factor] + S-adenosyl-L-methionine = N(5)-methyl-L-glutaminyl-[peptide chain release factor] + S-adenosyl-L-homocysteine + H(+)</text>
        <dbReference type="Rhea" id="RHEA:42896"/>
        <dbReference type="Rhea" id="RHEA-COMP:10271"/>
        <dbReference type="Rhea" id="RHEA-COMP:10272"/>
        <dbReference type="ChEBI" id="CHEBI:15378"/>
        <dbReference type="ChEBI" id="CHEBI:30011"/>
        <dbReference type="ChEBI" id="CHEBI:57856"/>
        <dbReference type="ChEBI" id="CHEBI:59789"/>
        <dbReference type="ChEBI" id="CHEBI:61891"/>
        <dbReference type="EC" id="2.1.1.297"/>
    </reaction>
</comment>
<dbReference type="AlphaFoldDB" id="A0A6B3TNS4"/>